<dbReference type="InterPro" id="IPR012334">
    <property type="entry name" value="Pectin_lyas_fold"/>
</dbReference>
<dbReference type="SUPFAM" id="SSF51126">
    <property type="entry name" value="Pectin lyase-like"/>
    <property type="match status" value="1"/>
</dbReference>
<proteinExistence type="inferred from homology"/>
<dbReference type="Pfam" id="PF18962">
    <property type="entry name" value="Por_Secre_tail"/>
    <property type="match status" value="1"/>
</dbReference>
<dbReference type="PANTHER" id="PTHR31321">
    <property type="entry name" value="ACYL-COA THIOESTER HYDROLASE YBHC-RELATED"/>
    <property type="match status" value="1"/>
</dbReference>
<dbReference type="EMBL" id="JACXAC010000007">
    <property type="protein sequence ID" value="MBD2724501.1"/>
    <property type="molecule type" value="Genomic_DNA"/>
</dbReference>
<evidence type="ECO:0000256" key="3">
    <source>
        <dbReference type="ARBA" id="ARBA00023085"/>
    </source>
</evidence>
<reference evidence="7 8" key="1">
    <citation type="submission" date="2020-09" db="EMBL/GenBank/DDBJ databases">
        <authorList>
            <person name="Kim M.K."/>
        </authorList>
    </citation>
    <scope>NUCLEOTIDE SEQUENCE [LARGE SCALE GENOMIC DNA]</scope>
    <source>
        <strain evidence="7 8">BT189</strain>
    </source>
</reference>
<evidence type="ECO:0000256" key="2">
    <source>
        <dbReference type="ARBA" id="ARBA00022801"/>
    </source>
</evidence>
<gene>
    <name evidence="7" type="ORF">IC234_20400</name>
</gene>
<feature type="domain" description="Secretion system C-terminal sorting" evidence="6">
    <location>
        <begin position="1033"/>
        <end position="1111"/>
    </location>
</feature>
<dbReference type="InterPro" id="IPR000070">
    <property type="entry name" value="Pectinesterase_cat"/>
</dbReference>
<keyword evidence="8" id="KW-1185">Reference proteome</keyword>
<feature type="signal peptide" evidence="4">
    <location>
        <begin position="1"/>
        <end position="35"/>
    </location>
</feature>
<dbReference type="InterPro" id="IPR011050">
    <property type="entry name" value="Pectin_lyase_fold/virulence"/>
</dbReference>
<evidence type="ECO:0000313" key="8">
    <source>
        <dbReference type="Proteomes" id="UP000606003"/>
    </source>
</evidence>
<dbReference type="Pfam" id="PF01095">
    <property type="entry name" value="Pectinesterase"/>
    <property type="match status" value="1"/>
</dbReference>
<organism evidence="7 8">
    <name type="scientific">Hymenobacter armeniacus</name>
    <dbReference type="NCBI Taxonomy" id="2771358"/>
    <lineage>
        <taxon>Bacteria</taxon>
        <taxon>Pseudomonadati</taxon>
        <taxon>Bacteroidota</taxon>
        <taxon>Cytophagia</taxon>
        <taxon>Cytophagales</taxon>
        <taxon>Hymenobacteraceae</taxon>
        <taxon>Hymenobacter</taxon>
    </lineage>
</organism>
<comment type="similarity">
    <text evidence="1">Belongs to the pectinesterase family.</text>
</comment>
<dbReference type="PANTHER" id="PTHR31321:SF57">
    <property type="entry name" value="PECTINESTERASE 53-RELATED"/>
    <property type="match status" value="1"/>
</dbReference>
<dbReference type="PROSITE" id="PS51257">
    <property type="entry name" value="PROKAR_LIPOPROTEIN"/>
    <property type="match status" value="1"/>
</dbReference>
<feature type="chain" id="PRO_5047051349" evidence="4">
    <location>
        <begin position="36"/>
        <end position="1112"/>
    </location>
</feature>
<comment type="caution">
    <text evidence="7">The sequence shown here is derived from an EMBL/GenBank/DDBJ whole genome shotgun (WGS) entry which is preliminary data.</text>
</comment>
<keyword evidence="3" id="KW-0063">Aspartyl esterase</keyword>
<evidence type="ECO:0000259" key="5">
    <source>
        <dbReference type="Pfam" id="PF01095"/>
    </source>
</evidence>
<name>A0ABR8JZX5_9BACT</name>
<evidence type="ECO:0000313" key="7">
    <source>
        <dbReference type="EMBL" id="MBD2724501.1"/>
    </source>
</evidence>
<accession>A0ABR8JZX5</accession>
<protein>
    <submittedName>
        <fullName evidence="7">T9SS type A sorting domain-containing protein</fullName>
    </submittedName>
</protein>
<dbReference type="Proteomes" id="UP000606003">
    <property type="component" value="Unassembled WGS sequence"/>
</dbReference>
<evidence type="ECO:0000256" key="4">
    <source>
        <dbReference type="SAM" id="SignalP"/>
    </source>
</evidence>
<sequence length="1112" mass="116533">MLQLYRTRFTWPRPAARFWALLGFLLLAFSCQTFAFDLTVAKDGTGNFTTVQAAIDAAPTGRTVPFTIYIKNGRYKELVTVPANKPFIQLIGESVGSTVITYNNSAGTIVGGVALGTQNSASVTINATDFSAMNLTFENSFGESASNGQAVAILVNNDRAAFRNCRFLGNQDTMYLKGNGTPRQYFLNCYVEGNTDFIFGSAIALFENCNIYAKNKATASVSYIAVPNTPAGQAYGLVFKNCNVTGHSVAGGTTYDLGRPWQANPKAAFLNCNLNTPLILAEGWSPTSSAGTATIRDSYFVEYQNTHFNGRPINVSSRVLSGQALTPAQPSSQLTAAEASTYTKANILGTWDPCSLIDCVTPFVKSVVVNNFRGVKGATTSAFTWNTSWPISGDVLSVYRATATPPTPLGAFAVVNSQTEPNDTTFNYSYSDAVPASGSLYKYFVRGSNAVRQISSDTVTISSAPTIVTTGALGNFTQQLGTGSPAQSIGVSGTDLTSAVTVTASANYQVSLTSGGTFASSVTLTPTAGTLASTPVYIRLNATTAGPYTGTVTLTSTNATNVVVSLNGTAIVAPTITSNVVQWWPLRVNNSDSVQVRNSRLTATTPTLRRLYLSNGTTLATIPAYSNQFGQAFGASAAGDGQWSTAAGGPGGTLSRLYYEQFTVTVAAGAPTMRIDSVLFNSAFYNTSSNTKMAIVYSLNGFGTPADSTEITGVSGPGGAQPLTASGSFNSSFSLLNQTSGNTNLYRVALKGPSTANPSGGVTVAAGQTLTVRLYYACGSTGVPRYALLKNLRFKGDVAPLPVTVLEQWPLRVNNTDSAQVRSSRILPTTPTLRRLYLSNGTTLATIPAYSNQFGQAFGASAAGDGQWSTAAGGPGGTLSRLYYEQFTLAVAPGSAVRVDTLLFNSAFYNTSSNTKMAVVYSLNGFGSPADSTEIVAAYGPGGLQTLSASGNFTNSIPLLNQTSGNTNLYRVVLRNGGVSLVGGQTLTVRLYYACGSTGVPRYALLKNVRFKGTAGVVTATTPAQVLSAQLQLFPNPASSSFWVQLPALSSKAAVSAALINTLGQTVRTQQLKTAAGQPIEAEVDVRGLAAGVYTLRLNVGGTPVTRKVVVE</sequence>
<feature type="domain" description="Pectinesterase catalytic" evidence="5">
    <location>
        <begin position="37"/>
        <end position="320"/>
    </location>
</feature>
<evidence type="ECO:0000259" key="6">
    <source>
        <dbReference type="Pfam" id="PF18962"/>
    </source>
</evidence>
<dbReference type="RefSeq" id="WP_190928368.1">
    <property type="nucleotide sequence ID" value="NZ_JACXAC010000007.1"/>
</dbReference>
<keyword evidence="2" id="KW-0378">Hydrolase</keyword>
<evidence type="ECO:0000256" key="1">
    <source>
        <dbReference type="ARBA" id="ARBA00008891"/>
    </source>
</evidence>
<dbReference type="NCBIfam" id="TIGR04183">
    <property type="entry name" value="Por_Secre_tail"/>
    <property type="match status" value="1"/>
</dbReference>
<dbReference type="Gene3D" id="2.160.20.10">
    <property type="entry name" value="Single-stranded right-handed beta-helix, Pectin lyase-like"/>
    <property type="match status" value="1"/>
</dbReference>
<keyword evidence="4" id="KW-0732">Signal</keyword>
<dbReference type="InterPro" id="IPR026444">
    <property type="entry name" value="Secre_tail"/>
</dbReference>